<feature type="transmembrane region" description="Helical" evidence="6">
    <location>
        <begin position="253"/>
        <end position="279"/>
    </location>
</feature>
<feature type="transmembrane region" description="Helical" evidence="6">
    <location>
        <begin position="12"/>
        <end position="31"/>
    </location>
</feature>
<feature type="transmembrane region" description="Helical" evidence="6">
    <location>
        <begin position="76"/>
        <end position="99"/>
    </location>
</feature>
<dbReference type="InterPro" id="IPR002549">
    <property type="entry name" value="AI-2E-like"/>
</dbReference>
<keyword evidence="5 6" id="KW-0472">Membrane</keyword>
<keyword evidence="3 6" id="KW-0812">Transmembrane</keyword>
<dbReference type="NCBIfam" id="TIGR02872">
    <property type="entry name" value="spore_ytvI"/>
    <property type="match status" value="1"/>
</dbReference>
<reference evidence="7 8" key="1">
    <citation type="submission" date="2021-02" db="EMBL/GenBank/DDBJ databases">
        <title>Nitrogen-fixing ability and nitrogen fixation related genes of thermophilic fermentative bacteria in the genus Caldicellulosiruptor.</title>
        <authorList>
            <person name="Chen Y."/>
            <person name="Nishihara A."/>
            <person name="Haruta S."/>
        </authorList>
    </citation>
    <scope>NUCLEOTIDE SEQUENCE [LARGE SCALE GENOMIC DNA]</scope>
    <source>
        <strain evidence="7 8">YA01</strain>
    </source>
</reference>
<evidence type="ECO:0000256" key="5">
    <source>
        <dbReference type="ARBA" id="ARBA00023136"/>
    </source>
</evidence>
<dbReference type="PROSITE" id="PS51257">
    <property type="entry name" value="PROKAR_LIPOPROTEIN"/>
    <property type="match status" value="1"/>
</dbReference>
<sequence>MMKEFTKNRFVVAMIYVILISAFIFSCAYLIKTFDLFVRFVIKAFIPVIIGLFIAEVSEPLLKYLEKRKVSRTISAILILIVLNIILGFMLAEGIYILVNECMSLVTSLQNIDYDKIYHTLDKLFASVKNIYSGLPGPIVNFIQSGVDELTNVLNQIATMSLKVIKVIPATLKGITVWFFSILSAFFFMRDRHKMRAWLIQNFSVQLYRELSSIAFKVIDSVVDYAKSQIILAILMFLSGLVGLSIIKAPYFLVVSLLLGLLSIIPIIGSGIILLPWIAGSFIAGDTNFGIKLLVVYLIILGIREFASIKIVASQVGISTFTTLVSIYAGVEVFGAWGFVIGPLLVVFLKAVYETGAIKKVRENLFLSKRSESV</sequence>
<evidence type="ECO:0000256" key="4">
    <source>
        <dbReference type="ARBA" id="ARBA00022989"/>
    </source>
</evidence>
<dbReference type="Pfam" id="PF01594">
    <property type="entry name" value="AI-2E_transport"/>
    <property type="match status" value="1"/>
</dbReference>
<dbReference type="PANTHER" id="PTHR21716:SF68">
    <property type="entry name" value="TRANSPORT PROTEIN YTVI-RELATED"/>
    <property type="match status" value="1"/>
</dbReference>
<dbReference type="Proteomes" id="UP000663623">
    <property type="component" value="Chromosome"/>
</dbReference>
<accession>A0ABN6E962</accession>
<comment type="subcellular location">
    <subcellularLocation>
        <location evidence="1">Membrane</location>
        <topology evidence="1">Multi-pass membrane protein</topology>
    </subcellularLocation>
</comment>
<name>A0ABN6E962_9FIRM</name>
<evidence type="ECO:0000256" key="3">
    <source>
        <dbReference type="ARBA" id="ARBA00022692"/>
    </source>
</evidence>
<feature type="transmembrane region" description="Helical" evidence="6">
    <location>
        <begin position="37"/>
        <end position="55"/>
    </location>
</feature>
<dbReference type="PANTHER" id="PTHR21716">
    <property type="entry name" value="TRANSMEMBRANE PROTEIN"/>
    <property type="match status" value="1"/>
</dbReference>
<evidence type="ECO:0000313" key="8">
    <source>
        <dbReference type="Proteomes" id="UP000663623"/>
    </source>
</evidence>
<feature type="transmembrane region" description="Helical" evidence="6">
    <location>
        <begin position="230"/>
        <end position="247"/>
    </location>
</feature>
<feature type="transmembrane region" description="Helical" evidence="6">
    <location>
        <begin position="170"/>
        <end position="189"/>
    </location>
</feature>
<organism evidence="7 8">
    <name type="scientific">Caldicellulosiruptor diazotrophicus</name>
    <dbReference type="NCBI Taxonomy" id="2806205"/>
    <lineage>
        <taxon>Bacteria</taxon>
        <taxon>Bacillati</taxon>
        <taxon>Bacillota</taxon>
        <taxon>Bacillota incertae sedis</taxon>
        <taxon>Caldicellulosiruptorales</taxon>
        <taxon>Caldicellulosiruptoraceae</taxon>
        <taxon>Caldicellulosiruptor</taxon>
    </lineage>
</organism>
<evidence type="ECO:0000256" key="6">
    <source>
        <dbReference type="SAM" id="Phobius"/>
    </source>
</evidence>
<dbReference type="InterPro" id="IPR014227">
    <property type="entry name" value="YtvI-like"/>
</dbReference>
<keyword evidence="8" id="KW-1185">Reference proteome</keyword>
<protein>
    <submittedName>
        <fullName evidence="7">Sporulation integral membrane protein YtvI</fullName>
    </submittedName>
</protein>
<evidence type="ECO:0000256" key="1">
    <source>
        <dbReference type="ARBA" id="ARBA00004141"/>
    </source>
</evidence>
<keyword evidence="4 6" id="KW-1133">Transmembrane helix</keyword>
<proteinExistence type="inferred from homology"/>
<dbReference type="EMBL" id="AP024480">
    <property type="protein sequence ID" value="BCS82066.1"/>
    <property type="molecule type" value="Genomic_DNA"/>
</dbReference>
<feature type="transmembrane region" description="Helical" evidence="6">
    <location>
        <begin position="333"/>
        <end position="353"/>
    </location>
</feature>
<gene>
    <name evidence="7" type="ORF">CaldiYA01_20260</name>
</gene>
<comment type="similarity">
    <text evidence="2">Belongs to the autoinducer-2 exporter (AI-2E) (TC 2.A.86) family.</text>
</comment>
<feature type="transmembrane region" description="Helical" evidence="6">
    <location>
        <begin position="291"/>
        <end position="313"/>
    </location>
</feature>
<evidence type="ECO:0000313" key="7">
    <source>
        <dbReference type="EMBL" id="BCS82066.1"/>
    </source>
</evidence>
<evidence type="ECO:0000256" key="2">
    <source>
        <dbReference type="ARBA" id="ARBA00009773"/>
    </source>
</evidence>